<dbReference type="InterPro" id="IPR051396">
    <property type="entry name" value="Bact_Antivir_Def_Nuclease"/>
</dbReference>
<dbReference type="PIRSF" id="PIRSF034888">
    <property type="entry name" value="P-loop_UCP034888"/>
    <property type="match status" value="1"/>
</dbReference>
<dbReference type="Gene3D" id="3.40.50.300">
    <property type="entry name" value="P-loop containing nucleotide triphosphate hydrolases"/>
    <property type="match status" value="2"/>
</dbReference>
<feature type="domain" description="DUF3696" evidence="1">
    <location>
        <begin position="306"/>
        <end position="348"/>
    </location>
</feature>
<organism evidence="3 4">
    <name type="scientific">Shewanella carassii</name>
    <dbReference type="NCBI Taxonomy" id="1987584"/>
    <lineage>
        <taxon>Bacteria</taxon>
        <taxon>Pseudomonadati</taxon>
        <taxon>Pseudomonadota</taxon>
        <taxon>Gammaproteobacteria</taxon>
        <taxon>Alteromonadales</taxon>
        <taxon>Shewanellaceae</taxon>
        <taxon>Shewanella</taxon>
    </lineage>
</organism>
<dbReference type="Pfam" id="PF13175">
    <property type="entry name" value="AAA_15"/>
    <property type="match status" value="1"/>
</dbReference>
<dbReference type="InterPro" id="IPR027417">
    <property type="entry name" value="P-loop_NTPase"/>
</dbReference>
<dbReference type="RefSeq" id="WP_100142897.1">
    <property type="nucleotide sequence ID" value="NZ_BMKO01000003.1"/>
</dbReference>
<keyword evidence="4" id="KW-1185">Reference proteome</keyword>
<dbReference type="SUPFAM" id="SSF52540">
    <property type="entry name" value="P-loop containing nucleoside triphosphate hydrolases"/>
    <property type="match status" value="1"/>
</dbReference>
<dbReference type="InterPro" id="IPR014592">
    <property type="entry name" value="P-loop_UCP034888"/>
</dbReference>
<comment type="caution">
    <text evidence="3">The sequence shown here is derived from an EMBL/GenBank/DDBJ whole genome shotgun (WGS) entry which is preliminary data.</text>
</comment>
<feature type="domain" description="Endonuclease GajA/Old nuclease/RecF-like AAA" evidence="2">
    <location>
        <begin position="205"/>
        <end position="290"/>
    </location>
</feature>
<name>A0ABQ1T0M3_9GAMM</name>
<reference evidence="4" key="1">
    <citation type="journal article" date="2019" name="Int. J. Syst. Evol. Microbiol.">
        <title>The Global Catalogue of Microorganisms (GCM) 10K type strain sequencing project: providing services to taxonomists for standard genome sequencing and annotation.</title>
        <authorList>
            <consortium name="The Broad Institute Genomics Platform"/>
            <consortium name="The Broad Institute Genome Sequencing Center for Infectious Disease"/>
            <person name="Wu L."/>
            <person name="Ma J."/>
        </authorList>
    </citation>
    <scope>NUCLEOTIDE SEQUENCE [LARGE SCALE GENOMIC DNA]</scope>
    <source>
        <strain evidence="4">CGMCC 1.16033</strain>
    </source>
</reference>
<dbReference type="PANTHER" id="PTHR43581">
    <property type="entry name" value="ATP/GTP PHOSPHATASE"/>
    <property type="match status" value="1"/>
</dbReference>
<evidence type="ECO:0000259" key="2">
    <source>
        <dbReference type="Pfam" id="PF13175"/>
    </source>
</evidence>
<proteinExistence type="predicted"/>
<protein>
    <recommendedName>
        <fullName evidence="5">DUF3696 domain-containing protein</fullName>
    </recommendedName>
</protein>
<dbReference type="EMBL" id="BMKO01000003">
    <property type="protein sequence ID" value="GGE77292.1"/>
    <property type="molecule type" value="Genomic_DNA"/>
</dbReference>
<evidence type="ECO:0008006" key="5">
    <source>
        <dbReference type="Google" id="ProtNLM"/>
    </source>
</evidence>
<accession>A0ABQ1T0M3</accession>
<evidence type="ECO:0000259" key="1">
    <source>
        <dbReference type="Pfam" id="PF12476"/>
    </source>
</evidence>
<dbReference type="InterPro" id="IPR022532">
    <property type="entry name" value="DUF3696"/>
</dbReference>
<dbReference type="Pfam" id="PF12476">
    <property type="entry name" value="DUF3696"/>
    <property type="match status" value="1"/>
</dbReference>
<evidence type="ECO:0000313" key="3">
    <source>
        <dbReference type="EMBL" id="GGE77292.1"/>
    </source>
</evidence>
<dbReference type="PANTHER" id="PTHR43581:SF2">
    <property type="entry name" value="EXCINUCLEASE ATPASE SUBUNIT"/>
    <property type="match status" value="1"/>
</dbReference>
<dbReference type="Proteomes" id="UP000606498">
    <property type="component" value="Unassembled WGS sequence"/>
</dbReference>
<sequence>MCVGNIYLNGFKSFVSEAVALKSLTLLTGLNNSGKSSVIQAVRMLQLAYKGSSPLIAGHGNVHDLRSKNVSASDSISIALNYKDGRNGTVELCEGSNTKPSLCPELIYVGANRVGPHAYLPVNTSLEPYPFIGDHCEYIYDFINKYESMGYLVPERLKHEKAQGNTFLYALEGWLHEIAPGIDFTFSTNLKADVSYGEFNKYRPANVGFGLSYTLPIIAATLAAVAKPKSQDLEWIMDWESLKNSNGNFLILENPEAHLHPKGQTAMGEMIARAAACGVQVIVETHSEHVMDGIRIAVKNGVLPCEEVLFHYFSSSTEGVTKIETPQIDENGKVEFWPDGFFDQTLKNRAYLAKRNR</sequence>
<dbReference type="InterPro" id="IPR041685">
    <property type="entry name" value="AAA_GajA/Old/RecF-like"/>
</dbReference>
<evidence type="ECO:0000313" key="4">
    <source>
        <dbReference type="Proteomes" id="UP000606498"/>
    </source>
</evidence>
<gene>
    <name evidence="3" type="ORF">GCM10011520_17230</name>
</gene>